<name>A0A376B9U6_9ASCO</name>
<keyword evidence="4" id="KW-0653">Protein transport</keyword>
<protein>
    <recommendedName>
        <fullName evidence="3">Nascent polypeptide-associated complex subunit alpha</fullName>
    </recommendedName>
    <alternativeName>
        <fullName evidence="6">Alpha-NAC</fullName>
    </alternativeName>
</protein>
<dbReference type="AlphaFoldDB" id="A0A376B9U6"/>
<dbReference type="InterPro" id="IPR038187">
    <property type="entry name" value="NAC_A/B_dom_sf"/>
</dbReference>
<evidence type="ECO:0000256" key="7">
    <source>
        <dbReference type="SAM" id="MobiDB-lite"/>
    </source>
</evidence>
<evidence type="ECO:0000256" key="1">
    <source>
        <dbReference type="ARBA" id="ARBA00004496"/>
    </source>
</evidence>
<sequence>MSTSTTTVFNKNEKKARELISKLNLKQVPGVTRVTFRKKDNQIFSIDKPDVYRSPAGNYVVFGECKLDNFQQRLAQAQSLAQEKPASEEISKDPASIQADLAAAANEADNKVHKEVKEEDLIDESELDPESIDLVVQQTKCTKEEAILGLRRNKGDLVNTILALSK</sequence>
<dbReference type="EMBL" id="UFAJ01000679">
    <property type="protein sequence ID" value="SSD61381.1"/>
    <property type="molecule type" value="Genomic_DNA"/>
</dbReference>
<dbReference type="PANTHER" id="PTHR21713">
    <property type="entry name" value="NASCENT POLYPEPTIDE ASSOCIATED COMPLEX ALPHA SUBUNIT-RELATED"/>
    <property type="match status" value="1"/>
</dbReference>
<dbReference type="GO" id="GO:0015031">
    <property type="term" value="P:protein transport"/>
    <property type="evidence" value="ECO:0007669"/>
    <property type="project" value="UniProtKB-KW"/>
</dbReference>
<gene>
    <name evidence="9" type="ORF">SCODWIG_03142</name>
</gene>
<evidence type="ECO:0000256" key="3">
    <source>
        <dbReference type="ARBA" id="ARBA00014437"/>
    </source>
</evidence>
<evidence type="ECO:0000256" key="2">
    <source>
        <dbReference type="ARBA" id="ARBA00009882"/>
    </source>
</evidence>
<dbReference type="PIRSF" id="PIRSF015901">
    <property type="entry name" value="NAC_alpha"/>
    <property type="match status" value="1"/>
</dbReference>
<feature type="domain" description="NAC-A/B" evidence="8">
    <location>
        <begin position="10"/>
        <end position="74"/>
    </location>
</feature>
<evidence type="ECO:0000313" key="10">
    <source>
        <dbReference type="Proteomes" id="UP000262825"/>
    </source>
</evidence>
<dbReference type="InterPro" id="IPR016641">
    <property type="entry name" value="EGD2/NACA0like"/>
</dbReference>
<organism evidence="9 10">
    <name type="scientific">Saccharomycodes ludwigii</name>
    <dbReference type="NCBI Taxonomy" id="36035"/>
    <lineage>
        <taxon>Eukaryota</taxon>
        <taxon>Fungi</taxon>
        <taxon>Dikarya</taxon>
        <taxon>Ascomycota</taxon>
        <taxon>Saccharomycotina</taxon>
        <taxon>Saccharomycetes</taxon>
        <taxon>Saccharomycodales</taxon>
        <taxon>Saccharomycodaceae</taxon>
        <taxon>Saccharomycodes</taxon>
    </lineage>
</organism>
<comment type="subcellular location">
    <subcellularLocation>
        <location evidence="1">Cytoplasm</location>
    </subcellularLocation>
</comment>
<proteinExistence type="inferred from homology"/>
<evidence type="ECO:0000256" key="6">
    <source>
        <dbReference type="ARBA" id="ARBA00030300"/>
    </source>
</evidence>
<reference evidence="10" key="1">
    <citation type="submission" date="2018-06" db="EMBL/GenBank/DDBJ databases">
        <authorList>
            <person name="Guldener U."/>
        </authorList>
    </citation>
    <scope>NUCLEOTIDE SEQUENCE [LARGE SCALE GENOMIC DNA]</scope>
    <source>
        <strain evidence="10">UTAD17</strain>
    </source>
</reference>
<evidence type="ECO:0000313" key="9">
    <source>
        <dbReference type="EMBL" id="SSD61381.1"/>
    </source>
</evidence>
<dbReference type="InterPro" id="IPR002715">
    <property type="entry name" value="Nas_poly-pep-assoc_cplx_dom"/>
</dbReference>
<dbReference type="Proteomes" id="UP000262825">
    <property type="component" value="Unassembled WGS sequence"/>
</dbReference>
<dbReference type="GO" id="GO:0005854">
    <property type="term" value="C:nascent polypeptide-associated complex"/>
    <property type="evidence" value="ECO:0007669"/>
    <property type="project" value="InterPro"/>
</dbReference>
<dbReference type="Gene3D" id="2.20.70.30">
    <property type="entry name" value="Nascent polypeptide-associated complex domain"/>
    <property type="match status" value="1"/>
</dbReference>
<dbReference type="VEuPathDB" id="FungiDB:SCODWIG_03142"/>
<dbReference type="Gene3D" id="1.10.8.10">
    <property type="entry name" value="DNA helicase RuvA subunit, C-terminal domain"/>
    <property type="match status" value="1"/>
</dbReference>
<evidence type="ECO:0000256" key="4">
    <source>
        <dbReference type="ARBA" id="ARBA00022927"/>
    </source>
</evidence>
<dbReference type="CDD" id="cd22054">
    <property type="entry name" value="NAC_NACA"/>
    <property type="match status" value="1"/>
</dbReference>
<accession>A0A376B9U6</accession>
<keyword evidence="4" id="KW-0813">Transport</keyword>
<dbReference type="Pfam" id="PF01849">
    <property type="entry name" value="NAC"/>
    <property type="match status" value="1"/>
</dbReference>
<comment type="function">
    <text evidence="5">Component of the nascent polypeptide-associated complex (NAC), a dynamic component of the ribosomal exit tunnel, protecting the emerging polypeptides from interaction with other cytoplasmic proteins to ensure appropriate nascent protein targeting. The NAC complex also promotes mitochondrial protein import by enhancing productive ribosome interactions with the outer mitochondrial membrane and blocks the inappropriate interaction of ribosomes translating non-secretory nascent polypeptides with translocation sites in the membrane of the endoplasmic reticulum. EGD2 may also be involved in transcription regulation.</text>
</comment>
<keyword evidence="10" id="KW-1185">Reference proteome</keyword>
<dbReference type="FunFam" id="2.20.70.30:FF:000002">
    <property type="entry name" value="Nascent polypeptide-associated complex (NAC), alpha subunit"/>
    <property type="match status" value="1"/>
</dbReference>
<dbReference type="SMART" id="SM01407">
    <property type="entry name" value="NAC"/>
    <property type="match status" value="1"/>
</dbReference>
<evidence type="ECO:0000256" key="5">
    <source>
        <dbReference type="ARBA" id="ARBA00025035"/>
    </source>
</evidence>
<dbReference type="CDD" id="cd14278">
    <property type="entry name" value="UBA_NAC_like"/>
    <property type="match status" value="1"/>
</dbReference>
<dbReference type="PROSITE" id="PS51151">
    <property type="entry name" value="NAC_AB"/>
    <property type="match status" value="1"/>
</dbReference>
<dbReference type="OrthoDB" id="3169036at2759"/>
<feature type="region of interest" description="Disordered" evidence="7">
    <location>
        <begin position="77"/>
        <end position="112"/>
    </location>
</feature>
<comment type="similarity">
    <text evidence="2">Belongs to the NAC-alpha family.</text>
</comment>
<evidence type="ECO:0000259" key="8">
    <source>
        <dbReference type="PROSITE" id="PS51151"/>
    </source>
</evidence>